<proteinExistence type="predicted"/>
<dbReference type="AlphaFoldDB" id="A0A1H7RPW6"/>
<organism evidence="1 2">
    <name type="scientific">Parapedobacter koreensis</name>
    <dbReference type="NCBI Taxonomy" id="332977"/>
    <lineage>
        <taxon>Bacteria</taxon>
        <taxon>Pseudomonadati</taxon>
        <taxon>Bacteroidota</taxon>
        <taxon>Sphingobacteriia</taxon>
        <taxon>Sphingobacteriales</taxon>
        <taxon>Sphingobacteriaceae</taxon>
        <taxon>Parapedobacter</taxon>
    </lineage>
</organism>
<evidence type="ECO:0000313" key="1">
    <source>
        <dbReference type="EMBL" id="SEL61427.1"/>
    </source>
</evidence>
<protein>
    <submittedName>
        <fullName evidence="1">Uncharacterized protein</fullName>
    </submittedName>
</protein>
<keyword evidence="2" id="KW-1185">Reference proteome</keyword>
<evidence type="ECO:0000313" key="2">
    <source>
        <dbReference type="Proteomes" id="UP000198916"/>
    </source>
</evidence>
<dbReference type="EMBL" id="FNZR01000007">
    <property type="protein sequence ID" value="SEL61427.1"/>
    <property type="molecule type" value="Genomic_DNA"/>
</dbReference>
<dbReference type="Proteomes" id="UP000198916">
    <property type="component" value="Unassembled WGS sequence"/>
</dbReference>
<dbReference type="STRING" id="332977.SAMN05421740_107201"/>
<gene>
    <name evidence="1" type="ORF">SAMN05421740_107201</name>
</gene>
<reference evidence="2" key="1">
    <citation type="submission" date="2016-10" db="EMBL/GenBank/DDBJ databases">
        <authorList>
            <person name="Varghese N."/>
            <person name="Submissions S."/>
        </authorList>
    </citation>
    <scope>NUCLEOTIDE SEQUENCE [LARGE SCALE GENOMIC DNA]</scope>
    <source>
        <strain evidence="2">Jip14</strain>
    </source>
</reference>
<name>A0A1H7RPW6_9SPHI</name>
<sequence>MKSPIQRKKRGLLCLLVGIALATLPIAYLSAQDYYACIPGSSGWCVPAYFPNDGMMCTSGPFHNCSGDVSTPIYPE</sequence>
<accession>A0A1H7RPW6</accession>